<dbReference type="Gene3D" id="3.40.50.300">
    <property type="entry name" value="P-loop containing nucleotide triphosphate hydrolases"/>
    <property type="match status" value="1"/>
</dbReference>
<feature type="domain" description="DNA helicase DnaB-like N-terminal" evidence="3">
    <location>
        <begin position="6"/>
        <end position="65"/>
    </location>
</feature>
<sequence>FLTVRLGWIWEAMMGLHHQGLDIDLLTVSSALEQAGRLEETGGAAYITGLINNLPTAMHAASYGAGVTDAAGRRSALDALSTIANALHSPDHQLDTLLSDGQQSLLDVQATYVPQQVNSTADVVDQLMEMLSGSGQAMHAGYHKLADATDHQIARSRYWSIIGHPGVGKSTWLAHMGLALARQAPGVYLTNEMPHPELLLLLAQANADFEWRDNAGPRQGVTKAQLLSNNQAAYEAVINAAADMAKLPIDWLHNMPLDNLIAHVKRLKQEGVPIQWVLIDSLPKMPDVQVSDGFGALSKAHNKLAGLAMMDDLLVISISNVSKAGTDNRPTLADIQFKDGGYSMDGCLGLFRPDPGEKQLYELEVDVLKNRYGSKGKRFTLQVDAPLSSSKTYWQSLISKRGTLIWRMRLRRTRRWCITYATSTPITCP</sequence>
<dbReference type="SUPFAM" id="SSF52540">
    <property type="entry name" value="P-loop containing nucleoside triphosphate hydrolases"/>
    <property type="match status" value="1"/>
</dbReference>
<comment type="caution">
    <text evidence="4">The sequence shown here is derived from an EMBL/GenBank/DDBJ whole genome shotgun (WGS) entry which is preliminary data.</text>
</comment>
<dbReference type="SUPFAM" id="SSF48024">
    <property type="entry name" value="N-terminal domain of DnaB helicase"/>
    <property type="match status" value="1"/>
</dbReference>
<dbReference type="GO" id="GO:0003677">
    <property type="term" value="F:DNA binding"/>
    <property type="evidence" value="ECO:0007669"/>
    <property type="project" value="UniProtKB-KW"/>
</dbReference>
<dbReference type="GO" id="GO:0003678">
    <property type="term" value="F:DNA helicase activity"/>
    <property type="evidence" value="ECO:0007669"/>
    <property type="project" value="InterPro"/>
</dbReference>
<dbReference type="EMBL" id="LAZR01020516">
    <property type="protein sequence ID" value="KKL88602.1"/>
    <property type="molecule type" value="Genomic_DNA"/>
</dbReference>
<evidence type="ECO:0000259" key="3">
    <source>
        <dbReference type="Pfam" id="PF00772"/>
    </source>
</evidence>
<gene>
    <name evidence="4" type="ORF">LCGC14_1923010</name>
</gene>
<dbReference type="PANTHER" id="PTHR30153:SF2">
    <property type="entry name" value="REPLICATIVE DNA HELICASE"/>
    <property type="match status" value="1"/>
</dbReference>
<keyword evidence="2" id="KW-0238">DNA-binding</keyword>
<accession>A0A0F9IMZ8</accession>
<reference evidence="4" key="1">
    <citation type="journal article" date="2015" name="Nature">
        <title>Complex archaea that bridge the gap between prokaryotes and eukaryotes.</title>
        <authorList>
            <person name="Spang A."/>
            <person name="Saw J.H."/>
            <person name="Jorgensen S.L."/>
            <person name="Zaremba-Niedzwiedzka K."/>
            <person name="Martijn J."/>
            <person name="Lind A.E."/>
            <person name="van Eijk R."/>
            <person name="Schleper C."/>
            <person name="Guy L."/>
            <person name="Ettema T.J."/>
        </authorList>
    </citation>
    <scope>NUCLEOTIDE SEQUENCE</scope>
</reference>
<dbReference type="GO" id="GO:0006260">
    <property type="term" value="P:DNA replication"/>
    <property type="evidence" value="ECO:0007669"/>
    <property type="project" value="UniProtKB-KW"/>
</dbReference>
<keyword evidence="1" id="KW-0235">DNA replication</keyword>
<evidence type="ECO:0000256" key="1">
    <source>
        <dbReference type="ARBA" id="ARBA00022705"/>
    </source>
</evidence>
<feature type="non-terminal residue" evidence="4">
    <location>
        <position position="1"/>
    </location>
</feature>
<name>A0A0F9IMZ8_9ZZZZ</name>
<dbReference type="AlphaFoldDB" id="A0A0F9IMZ8"/>
<dbReference type="GO" id="GO:0005829">
    <property type="term" value="C:cytosol"/>
    <property type="evidence" value="ECO:0007669"/>
    <property type="project" value="TreeGrafter"/>
</dbReference>
<dbReference type="InterPro" id="IPR016136">
    <property type="entry name" value="DNA_helicase_N/primase_C"/>
</dbReference>
<evidence type="ECO:0000313" key="4">
    <source>
        <dbReference type="EMBL" id="KKL88602.1"/>
    </source>
</evidence>
<evidence type="ECO:0000256" key="2">
    <source>
        <dbReference type="ARBA" id="ARBA00023125"/>
    </source>
</evidence>
<dbReference type="InterPro" id="IPR007693">
    <property type="entry name" value="DNA_helicase_DnaB-like_N"/>
</dbReference>
<dbReference type="GO" id="GO:0005524">
    <property type="term" value="F:ATP binding"/>
    <property type="evidence" value="ECO:0007669"/>
    <property type="project" value="InterPro"/>
</dbReference>
<proteinExistence type="predicted"/>
<dbReference type="PANTHER" id="PTHR30153">
    <property type="entry name" value="REPLICATIVE DNA HELICASE DNAB"/>
    <property type="match status" value="1"/>
</dbReference>
<dbReference type="InterPro" id="IPR027417">
    <property type="entry name" value="P-loop_NTPase"/>
</dbReference>
<dbReference type="InterPro" id="IPR036185">
    <property type="entry name" value="DNA_heli_DnaB-like_N_sf"/>
</dbReference>
<organism evidence="4">
    <name type="scientific">marine sediment metagenome</name>
    <dbReference type="NCBI Taxonomy" id="412755"/>
    <lineage>
        <taxon>unclassified sequences</taxon>
        <taxon>metagenomes</taxon>
        <taxon>ecological metagenomes</taxon>
    </lineage>
</organism>
<protein>
    <recommendedName>
        <fullName evidence="3">DNA helicase DnaB-like N-terminal domain-containing protein</fullName>
    </recommendedName>
</protein>
<dbReference type="Gene3D" id="1.10.860.10">
    <property type="entry name" value="DNAb Helicase, Chain A"/>
    <property type="match status" value="1"/>
</dbReference>
<dbReference type="Pfam" id="PF00772">
    <property type="entry name" value="DnaB"/>
    <property type="match status" value="1"/>
</dbReference>